<organism evidence="1 2">
    <name type="scientific">Trifolium pratense</name>
    <name type="common">Red clover</name>
    <dbReference type="NCBI Taxonomy" id="57577"/>
    <lineage>
        <taxon>Eukaryota</taxon>
        <taxon>Viridiplantae</taxon>
        <taxon>Streptophyta</taxon>
        <taxon>Embryophyta</taxon>
        <taxon>Tracheophyta</taxon>
        <taxon>Spermatophyta</taxon>
        <taxon>Magnoliopsida</taxon>
        <taxon>eudicotyledons</taxon>
        <taxon>Gunneridae</taxon>
        <taxon>Pentapetalae</taxon>
        <taxon>rosids</taxon>
        <taxon>fabids</taxon>
        <taxon>Fabales</taxon>
        <taxon>Fabaceae</taxon>
        <taxon>Papilionoideae</taxon>
        <taxon>50 kb inversion clade</taxon>
        <taxon>NPAAA clade</taxon>
        <taxon>Hologalegina</taxon>
        <taxon>IRL clade</taxon>
        <taxon>Trifolieae</taxon>
        <taxon>Trifolium</taxon>
    </lineage>
</organism>
<gene>
    <name evidence="1" type="ORF">MILVUS5_LOCUS14251</name>
</gene>
<name>A0ACB0JM36_TRIPR</name>
<evidence type="ECO:0000313" key="1">
    <source>
        <dbReference type="EMBL" id="CAJ2645335.1"/>
    </source>
</evidence>
<sequence>MEELESKQAFMRQIKDIIDDNEIEKKELHKVEFKDVMELFKKPSQNPITLRDLQEEIRILKKEIQSLKNRDDELEVKILELQGTLIIQEQNRLRTLPSSKPLWAAAPAQELVKRYSVKWWSKFNPELISSKKLAEWFKKHPDLCKTSISAPEDANFLSDRSRLLASLAAISNPQQFMSKLQEAVSAFSDTDSITSTSDNINEDDCYGITDL</sequence>
<dbReference type="Proteomes" id="UP001177021">
    <property type="component" value="Unassembled WGS sequence"/>
</dbReference>
<evidence type="ECO:0000313" key="2">
    <source>
        <dbReference type="Proteomes" id="UP001177021"/>
    </source>
</evidence>
<protein>
    <submittedName>
        <fullName evidence="1">Uncharacterized protein</fullName>
    </submittedName>
</protein>
<keyword evidence="2" id="KW-1185">Reference proteome</keyword>
<accession>A0ACB0JM36</accession>
<dbReference type="EMBL" id="CASHSV030000076">
    <property type="protein sequence ID" value="CAJ2645335.1"/>
    <property type="molecule type" value="Genomic_DNA"/>
</dbReference>
<comment type="caution">
    <text evidence="1">The sequence shown here is derived from an EMBL/GenBank/DDBJ whole genome shotgun (WGS) entry which is preliminary data.</text>
</comment>
<proteinExistence type="predicted"/>
<reference evidence="1" key="1">
    <citation type="submission" date="2023-10" db="EMBL/GenBank/DDBJ databases">
        <authorList>
            <person name="Rodriguez Cubillos JULIANA M."/>
            <person name="De Vega J."/>
        </authorList>
    </citation>
    <scope>NUCLEOTIDE SEQUENCE</scope>
</reference>